<keyword evidence="1" id="KW-0812">Transmembrane</keyword>
<keyword evidence="1" id="KW-1133">Transmembrane helix</keyword>
<proteinExistence type="predicted"/>
<organism evidence="2 3">
    <name type="scientific">Kibdelosporangium aridum</name>
    <dbReference type="NCBI Taxonomy" id="2030"/>
    <lineage>
        <taxon>Bacteria</taxon>
        <taxon>Bacillati</taxon>
        <taxon>Actinomycetota</taxon>
        <taxon>Actinomycetes</taxon>
        <taxon>Pseudonocardiales</taxon>
        <taxon>Pseudonocardiaceae</taxon>
        <taxon>Kibdelosporangium</taxon>
    </lineage>
</organism>
<reference evidence="2 3" key="1">
    <citation type="submission" date="2018-05" db="EMBL/GenBank/DDBJ databases">
        <title>Evolution of GPA BGCs.</title>
        <authorList>
            <person name="Waglechner N."/>
            <person name="Wright G.D."/>
        </authorList>
    </citation>
    <scope>NUCLEOTIDE SEQUENCE [LARGE SCALE GENOMIC DNA]</scope>
    <source>
        <strain evidence="2 3">A82846</strain>
    </source>
</reference>
<dbReference type="OrthoDB" id="3621416at2"/>
<dbReference type="RefSeq" id="WP_037270574.1">
    <property type="nucleotide sequence ID" value="NZ_QHKI01000008.1"/>
</dbReference>
<dbReference type="EMBL" id="QHKI01000008">
    <property type="protein sequence ID" value="RSM86662.1"/>
    <property type="molecule type" value="Genomic_DNA"/>
</dbReference>
<dbReference type="Proteomes" id="UP000287547">
    <property type="component" value="Unassembled WGS sequence"/>
</dbReference>
<feature type="transmembrane region" description="Helical" evidence="1">
    <location>
        <begin position="155"/>
        <end position="173"/>
    </location>
</feature>
<evidence type="ECO:0000313" key="3">
    <source>
        <dbReference type="Proteomes" id="UP000287547"/>
    </source>
</evidence>
<evidence type="ECO:0000313" key="2">
    <source>
        <dbReference type="EMBL" id="RSM86662.1"/>
    </source>
</evidence>
<feature type="transmembrane region" description="Helical" evidence="1">
    <location>
        <begin position="45"/>
        <end position="69"/>
    </location>
</feature>
<comment type="caution">
    <text evidence="2">The sequence shown here is derived from an EMBL/GenBank/DDBJ whole genome shotgun (WGS) entry which is preliminary data.</text>
</comment>
<accession>A0A428ZEY3</accession>
<evidence type="ECO:0000256" key="1">
    <source>
        <dbReference type="SAM" id="Phobius"/>
    </source>
</evidence>
<protein>
    <submittedName>
        <fullName evidence="2">Uncharacterized protein</fullName>
    </submittedName>
</protein>
<gene>
    <name evidence="2" type="ORF">DMH04_13560</name>
</gene>
<feature type="transmembrane region" description="Helical" evidence="1">
    <location>
        <begin position="128"/>
        <end position="149"/>
    </location>
</feature>
<name>A0A428ZEY3_KIBAR</name>
<feature type="transmembrane region" description="Helical" evidence="1">
    <location>
        <begin position="12"/>
        <end position="33"/>
    </location>
</feature>
<keyword evidence="1" id="KW-0472">Membrane</keyword>
<sequence>MTIAVGVFELFTYAIPGSLYVALFTFIAARAHWIDLAAVLRSPSFLLVIAVVLLSYLLGYLAYPLGLLAHKILPERRNHAAIEEFLRRNPSAKDRPFVQADPFLLLAAIQLQDVEVGADASRVRATGLMLRNCAPPAFLGAVAAIVELFVGRSPVFAITCAVLFTVASIGLVVQGRRLTYWARLRTLEIAFWIPEIDDKFRP</sequence>
<dbReference type="AlphaFoldDB" id="A0A428ZEY3"/>